<protein>
    <recommendedName>
        <fullName evidence="3">DUF1871 domain-containing protein</fullName>
    </recommendedName>
</protein>
<name>A0A9X1WM41_9BACL</name>
<evidence type="ECO:0008006" key="3">
    <source>
        <dbReference type="Google" id="ProtNLM"/>
    </source>
</evidence>
<dbReference type="Proteomes" id="UP001139347">
    <property type="component" value="Unassembled WGS sequence"/>
</dbReference>
<accession>A0A9X1WM41</accession>
<sequence length="93" mass="11141">MNNQIFIQVKPIINEWDPAGLLAIHCPDDEYHSEIREICHYIESLDTKDYKLLGLHIYKTFKDYLGNEFQETEEKCFEISLKIYKGLNKQRFL</sequence>
<comment type="caution">
    <text evidence="1">The sequence shown here is derived from an EMBL/GenBank/DDBJ whole genome shotgun (WGS) entry which is preliminary data.</text>
</comment>
<reference evidence="1" key="1">
    <citation type="submission" date="2022-04" db="EMBL/GenBank/DDBJ databases">
        <title>Paenibacillus mangrovi sp. nov., a novel endophytic bacterium isolated from bark of Kandelia candel.</title>
        <authorList>
            <person name="Tuo L."/>
        </authorList>
    </citation>
    <scope>NUCLEOTIDE SEQUENCE</scope>
    <source>
        <strain evidence="1">KQZ6P-2</strain>
    </source>
</reference>
<dbReference type="RefSeq" id="WP_244717350.1">
    <property type="nucleotide sequence ID" value="NZ_JALIRP010000001.1"/>
</dbReference>
<dbReference type="EMBL" id="JALIRP010000001">
    <property type="protein sequence ID" value="MCJ8010153.1"/>
    <property type="molecule type" value="Genomic_DNA"/>
</dbReference>
<dbReference type="InterPro" id="IPR023162">
    <property type="entry name" value="Apc36109-like_dom_sf"/>
</dbReference>
<keyword evidence="2" id="KW-1185">Reference proteome</keyword>
<proteinExistence type="predicted"/>
<evidence type="ECO:0000313" key="1">
    <source>
        <dbReference type="EMBL" id="MCJ8010153.1"/>
    </source>
</evidence>
<dbReference type="SUPFAM" id="SSF116922">
    <property type="entry name" value="YugE-like"/>
    <property type="match status" value="1"/>
</dbReference>
<evidence type="ECO:0000313" key="2">
    <source>
        <dbReference type="Proteomes" id="UP001139347"/>
    </source>
</evidence>
<dbReference type="AlphaFoldDB" id="A0A9X1WM41"/>
<organism evidence="1 2">
    <name type="scientific">Paenibacillus mangrovi</name>
    <dbReference type="NCBI Taxonomy" id="2931978"/>
    <lineage>
        <taxon>Bacteria</taxon>
        <taxon>Bacillati</taxon>
        <taxon>Bacillota</taxon>
        <taxon>Bacilli</taxon>
        <taxon>Bacillales</taxon>
        <taxon>Paenibacillaceae</taxon>
        <taxon>Paenibacillus</taxon>
    </lineage>
</organism>
<gene>
    <name evidence="1" type="ORF">MUG84_00160</name>
</gene>
<dbReference type="Gene3D" id="1.10.340.20">
    <property type="entry name" value="Apc36109-like domain"/>
    <property type="match status" value="1"/>
</dbReference>